<comment type="caution">
    <text evidence="2">The sequence shown here is derived from an EMBL/GenBank/DDBJ whole genome shotgun (WGS) entry which is preliminary data.</text>
</comment>
<dbReference type="EMBL" id="SNRV01000038">
    <property type="protein sequence ID" value="TEW27308.1"/>
    <property type="molecule type" value="Genomic_DNA"/>
</dbReference>
<accession>A0AAX2S223</accession>
<protein>
    <submittedName>
        <fullName evidence="2">Uncharacterized protein</fullName>
    </submittedName>
</protein>
<dbReference type="Proteomes" id="UP000297565">
    <property type="component" value="Unassembled WGS sequence"/>
</dbReference>
<feature type="coiled-coil region" evidence="1">
    <location>
        <begin position="13"/>
        <end position="40"/>
    </location>
</feature>
<sequence>MIKQKFHQKCTAMNKKRINLFKLEKRLANIERKFEIQKKMHRVNIELHQSYQITDEEILQRLSELERVTLPEEKKQPPKPGCVRRFLTSFWDFLAR</sequence>
<evidence type="ECO:0000313" key="2">
    <source>
        <dbReference type="EMBL" id="TEW27308.1"/>
    </source>
</evidence>
<reference evidence="2 3" key="1">
    <citation type="submission" date="2019-03" db="EMBL/GenBank/DDBJ databases">
        <title>Horizontal Gene Transfer Machinery in Histophilus somni.</title>
        <authorList>
            <person name="Mostafa Nazari M."/>
            <person name="Liljebjelke K."/>
        </authorList>
    </citation>
    <scope>NUCLEOTIDE SEQUENCE [LARGE SCALE GENOMIC DNA]</scope>
    <source>
        <strain evidence="2 3">UOC-EPH-KLM-04</strain>
    </source>
</reference>
<keyword evidence="1" id="KW-0175">Coiled coil</keyword>
<dbReference type="RefSeq" id="WP_132995582.1">
    <property type="nucleotide sequence ID" value="NZ_SMDH01000034.1"/>
</dbReference>
<gene>
    <name evidence="2" type="ORF">E2R48_09710</name>
</gene>
<evidence type="ECO:0000256" key="1">
    <source>
        <dbReference type="SAM" id="Coils"/>
    </source>
</evidence>
<organism evidence="2 3">
    <name type="scientific">Histophilus somni</name>
    <name type="common">Haemophilus somnus</name>
    <dbReference type="NCBI Taxonomy" id="731"/>
    <lineage>
        <taxon>Bacteria</taxon>
        <taxon>Pseudomonadati</taxon>
        <taxon>Pseudomonadota</taxon>
        <taxon>Gammaproteobacteria</taxon>
        <taxon>Pasteurellales</taxon>
        <taxon>Pasteurellaceae</taxon>
        <taxon>Histophilus</taxon>
    </lineage>
</organism>
<name>A0AAX2S223_HISSO</name>
<dbReference type="AlphaFoldDB" id="A0AAX2S223"/>
<proteinExistence type="predicted"/>
<evidence type="ECO:0000313" key="3">
    <source>
        <dbReference type="Proteomes" id="UP000297565"/>
    </source>
</evidence>